<accession>A0A2I0AMI7</accession>
<evidence type="ECO:0000313" key="4">
    <source>
        <dbReference type="Proteomes" id="UP000236161"/>
    </source>
</evidence>
<protein>
    <submittedName>
        <fullName evidence="3">Uncharacterized protein</fullName>
    </submittedName>
</protein>
<evidence type="ECO:0000313" key="3">
    <source>
        <dbReference type="EMBL" id="PKA56772.1"/>
    </source>
</evidence>
<dbReference type="PANTHER" id="PTHR33474:SF2">
    <property type="entry name" value="TRANSMEMBRANE PROTEIN"/>
    <property type="match status" value="1"/>
</dbReference>
<feature type="signal peptide" evidence="2">
    <location>
        <begin position="1"/>
        <end position="27"/>
    </location>
</feature>
<gene>
    <name evidence="3" type="ORF">AXF42_Ash002075</name>
</gene>
<keyword evidence="4" id="KW-1185">Reference proteome</keyword>
<dbReference type="AlphaFoldDB" id="A0A2I0AMI7"/>
<keyword evidence="2" id="KW-0732">Signal</keyword>
<organism evidence="3 4">
    <name type="scientific">Apostasia shenzhenica</name>
    <dbReference type="NCBI Taxonomy" id="1088818"/>
    <lineage>
        <taxon>Eukaryota</taxon>
        <taxon>Viridiplantae</taxon>
        <taxon>Streptophyta</taxon>
        <taxon>Embryophyta</taxon>
        <taxon>Tracheophyta</taxon>
        <taxon>Spermatophyta</taxon>
        <taxon>Magnoliopsida</taxon>
        <taxon>Liliopsida</taxon>
        <taxon>Asparagales</taxon>
        <taxon>Orchidaceae</taxon>
        <taxon>Apostasioideae</taxon>
        <taxon>Apostasia</taxon>
    </lineage>
</organism>
<dbReference type="EMBL" id="KZ451969">
    <property type="protein sequence ID" value="PKA56772.1"/>
    <property type="molecule type" value="Genomic_DNA"/>
</dbReference>
<name>A0A2I0AMI7_9ASPA</name>
<reference evidence="3 4" key="1">
    <citation type="journal article" date="2017" name="Nature">
        <title>The Apostasia genome and the evolution of orchids.</title>
        <authorList>
            <person name="Zhang G.Q."/>
            <person name="Liu K.W."/>
            <person name="Li Z."/>
            <person name="Lohaus R."/>
            <person name="Hsiao Y.Y."/>
            <person name="Niu S.C."/>
            <person name="Wang J.Y."/>
            <person name="Lin Y.C."/>
            <person name="Xu Q."/>
            <person name="Chen L.J."/>
            <person name="Yoshida K."/>
            <person name="Fujiwara S."/>
            <person name="Wang Z.W."/>
            <person name="Zhang Y.Q."/>
            <person name="Mitsuda N."/>
            <person name="Wang M."/>
            <person name="Liu G.H."/>
            <person name="Pecoraro L."/>
            <person name="Huang H.X."/>
            <person name="Xiao X.J."/>
            <person name="Lin M."/>
            <person name="Wu X.Y."/>
            <person name="Wu W.L."/>
            <person name="Chen Y.Y."/>
            <person name="Chang S.B."/>
            <person name="Sakamoto S."/>
            <person name="Ohme-Takagi M."/>
            <person name="Yagi M."/>
            <person name="Zeng S.J."/>
            <person name="Shen C.Y."/>
            <person name="Yeh C.M."/>
            <person name="Luo Y.B."/>
            <person name="Tsai W.C."/>
            <person name="Van de Peer Y."/>
            <person name="Liu Z.J."/>
        </authorList>
    </citation>
    <scope>NUCLEOTIDE SEQUENCE [LARGE SCALE GENOMIC DNA]</scope>
    <source>
        <strain evidence="4">cv. Shenzhen</strain>
        <tissue evidence="3">Stem</tissue>
    </source>
</reference>
<evidence type="ECO:0000256" key="2">
    <source>
        <dbReference type="SAM" id="SignalP"/>
    </source>
</evidence>
<feature type="region of interest" description="Disordered" evidence="1">
    <location>
        <begin position="65"/>
        <end position="89"/>
    </location>
</feature>
<dbReference type="OrthoDB" id="693939at2759"/>
<feature type="chain" id="PRO_5014177684" evidence="2">
    <location>
        <begin position="28"/>
        <end position="89"/>
    </location>
</feature>
<dbReference type="Proteomes" id="UP000236161">
    <property type="component" value="Unassembled WGS sequence"/>
</dbReference>
<evidence type="ECO:0000256" key="1">
    <source>
        <dbReference type="SAM" id="MobiDB-lite"/>
    </source>
</evidence>
<dbReference type="STRING" id="1088818.A0A2I0AMI7"/>
<sequence>MARISLLLLMLLIAFALLLSSIPSSRSERKLLEGAKKETPGCRKPIQMVGRVRAVEKEAVVSERMDIETNDYPGSGANDRHTPKPPGRI</sequence>
<dbReference type="PANTHER" id="PTHR33474">
    <property type="entry name" value="TRANSMEMBRANE PROTEIN"/>
    <property type="match status" value="1"/>
</dbReference>
<proteinExistence type="predicted"/>